<keyword evidence="2 4" id="KW-0732">Signal</keyword>
<evidence type="ECO:0000256" key="3">
    <source>
        <dbReference type="ARBA" id="ARBA00022801"/>
    </source>
</evidence>
<dbReference type="InterPro" id="IPR051093">
    <property type="entry name" value="Neuroligin/BSAL"/>
</dbReference>
<dbReference type="InterPro" id="IPR029058">
    <property type="entry name" value="AB_hydrolase_fold"/>
</dbReference>
<feature type="signal peptide" evidence="4">
    <location>
        <begin position="1"/>
        <end position="23"/>
    </location>
</feature>
<dbReference type="InterPro" id="IPR019826">
    <property type="entry name" value="Carboxylesterase_B_AS"/>
</dbReference>
<dbReference type="PANTHER" id="PTHR43903">
    <property type="entry name" value="NEUROLIGIN"/>
    <property type="match status" value="1"/>
</dbReference>
<reference evidence="6" key="1">
    <citation type="submission" date="2022-11" db="EMBL/GenBank/DDBJ databases">
        <title>Centuries of genome instability and evolution in soft-shell clam transmissible cancer (bioRxiv).</title>
        <authorList>
            <person name="Hart S.F.M."/>
            <person name="Yonemitsu M.A."/>
            <person name="Giersch R.M."/>
            <person name="Beal B.F."/>
            <person name="Arriagada G."/>
            <person name="Davis B.W."/>
            <person name="Ostrander E.A."/>
            <person name="Goff S.P."/>
            <person name="Metzger M.J."/>
        </authorList>
    </citation>
    <scope>NUCLEOTIDE SEQUENCE</scope>
    <source>
        <strain evidence="6">MELC-2E11</strain>
        <tissue evidence="6">Siphon/mantle</tissue>
    </source>
</reference>
<name>A0ABY7F9J6_MYAAR</name>
<evidence type="ECO:0000256" key="2">
    <source>
        <dbReference type="ARBA" id="ARBA00022729"/>
    </source>
</evidence>
<dbReference type="Pfam" id="PF00135">
    <property type="entry name" value="COesterase"/>
    <property type="match status" value="1"/>
</dbReference>
<comment type="similarity">
    <text evidence="1 4">Belongs to the type-B carboxylesterase/lipase family.</text>
</comment>
<evidence type="ECO:0000256" key="1">
    <source>
        <dbReference type="ARBA" id="ARBA00005964"/>
    </source>
</evidence>
<dbReference type="SUPFAM" id="SSF53474">
    <property type="entry name" value="alpha/beta-Hydrolases"/>
    <property type="match status" value="1"/>
</dbReference>
<dbReference type="EMBL" id="CP111022">
    <property type="protein sequence ID" value="WAR18847.1"/>
    <property type="molecule type" value="Genomic_DNA"/>
</dbReference>
<dbReference type="InterPro" id="IPR019819">
    <property type="entry name" value="Carboxylesterase_B_CS"/>
</dbReference>
<dbReference type="Gene3D" id="3.40.50.1820">
    <property type="entry name" value="alpha/beta hydrolase"/>
    <property type="match status" value="1"/>
</dbReference>
<evidence type="ECO:0000313" key="7">
    <source>
        <dbReference type="Proteomes" id="UP001164746"/>
    </source>
</evidence>
<evidence type="ECO:0000313" key="6">
    <source>
        <dbReference type="EMBL" id="WAR18847.1"/>
    </source>
</evidence>
<sequence length="600" mass="67078">MDIYVPFSILASVYILCSRPVVGTETTYAETNVGTFKGYVRTVNAFGTNYRVRRFLGVPYAEPPVDNLRFQKTVRKSSFTGEYDATEMKPACLQTNVALISGGKRKKGLAVKYSEDCLYLNIYAPDGKNPRYPVMIYIHGGAYVCGSPIPYKGDILSAYGEVIVVTISYRLSVWGFLSTGDKYMPGNYGLWDQHEAIKWVYDNIDAFGGDPNTIVVFGTSAGGASAIWQSVFPGNAGIIKRAIAMSGSLTNPWGFNKHPIKATRRYAKLFGCDQDNSKELAGCIRSKSSSELHYFLNDNHGFITFPMEFIPTRDGDFIPEYPEVLLHRNSAKSKVYRETFGDVDFMTGVVAGEGIVAILPIVGVNDTEQFQVTRQKFEGELTTKIAKTYFGESSPDIVRKMIISEYTDWSETFNDTIARRAYIKASGDWLFNIQTIEAINAHAAQRRKNSYLYFNEAQVSQHVLTYPSWSDQPNHVDDLSLWFGFDPEDGFATWTSPFGENPADWEMRASKAVITIVTNFVKTGDPHTPADIGSMVGEGVRWPQYTREGGDFFCLGNDRYKKGKNLFARAFNFWTKLIPDVISAVRGTYGYCDRDGGCGD</sequence>
<dbReference type="EC" id="3.1.1.-" evidence="4"/>
<accession>A0ABY7F9J6</accession>
<evidence type="ECO:0000259" key="5">
    <source>
        <dbReference type="Pfam" id="PF00135"/>
    </source>
</evidence>
<feature type="domain" description="Carboxylesterase type B" evidence="5">
    <location>
        <begin position="28"/>
        <end position="574"/>
    </location>
</feature>
<dbReference type="PROSITE" id="PS00941">
    <property type="entry name" value="CARBOXYLESTERASE_B_2"/>
    <property type="match status" value="1"/>
</dbReference>
<keyword evidence="7" id="KW-1185">Reference proteome</keyword>
<organism evidence="6 7">
    <name type="scientific">Mya arenaria</name>
    <name type="common">Soft-shell clam</name>
    <dbReference type="NCBI Taxonomy" id="6604"/>
    <lineage>
        <taxon>Eukaryota</taxon>
        <taxon>Metazoa</taxon>
        <taxon>Spiralia</taxon>
        <taxon>Lophotrochozoa</taxon>
        <taxon>Mollusca</taxon>
        <taxon>Bivalvia</taxon>
        <taxon>Autobranchia</taxon>
        <taxon>Heteroconchia</taxon>
        <taxon>Euheterodonta</taxon>
        <taxon>Imparidentia</taxon>
        <taxon>Neoheterodontei</taxon>
        <taxon>Myida</taxon>
        <taxon>Myoidea</taxon>
        <taxon>Myidae</taxon>
        <taxon>Mya</taxon>
    </lineage>
</organism>
<proteinExistence type="inferred from homology"/>
<dbReference type="PROSITE" id="PS00122">
    <property type="entry name" value="CARBOXYLESTERASE_B_1"/>
    <property type="match status" value="1"/>
</dbReference>
<dbReference type="InterPro" id="IPR002018">
    <property type="entry name" value="CarbesteraseB"/>
</dbReference>
<feature type="chain" id="PRO_5044971737" description="Carboxylic ester hydrolase" evidence="4">
    <location>
        <begin position="24"/>
        <end position="600"/>
    </location>
</feature>
<evidence type="ECO:0000256" key="4">
    <source>
        <dbReference type="RuleBase" id="RU361235"/>
    </source>
</evidence>
<keyword evidence="3 4" id="KW-0378">Hydrolase</keyword>
<dbReference type="Proteomes" id="UP001164746">
    <property type="component" value="Chromosome 11"/>
</dbReference>
<gene>
    <name evidence="6" type="ORF">MAR_000685</name>
</gene>
<protein>
    <recommendedName>
        <fullName evidence="4">Carboxylic ester hydrolase</fullName>
        <ecNumber evidence="4">3.1.1.-</ecNumber>
    </recommendedName>
</protein>